<keyword evidence="3 7" id="KW-1003">Cell membrane</keyword>
<dbReference type="Proteomes" id="UP000306192">
    <property type="component" value="Unassembled WGS sequence"/>
</dbReference>
<evidence type="ECO:0000256" key="4">
    <source>
        <dbReference type="ARBA" id="ARBA00022692"/>
    </source>
</evidence>
<feature type="transmembrane region" description="Helical" evidence="7">
    <location>
        <begin position="86"/>
        <end position="108"/>
    </location>
</feature>
<dbReference type="Pfam" id="PF09335">
    <property type="entry name" value="VTT_dom"/>
    <property type="match status" value="1"/>
</dbReference>
<dbReference type="EMBL" id="QYRT01000017">
    <property type="protein sequence ID" value="TIH36168.1"/>
    <property type="molecule type" value="Genomic_DNA"/>
</dbReference>
<feature type="transmembrane region" description="Helical" evidence="7">
    <location>
        <begin position="174"/>
        <end position="196"/>
    </location>
</feature>
<comment type="similarity">
    <text evidence="2 7">Belongs to the DedA family.</text>
</comment>
<sequence>MTLRVRWFHGCSSARRPTAVGRFSGRTGRVSRVSSLPDFIYSLALSPWALVVLALLLIIDGFFPLVPGETTVVALATLGATGHGPAPLTVLLVGTAATVVGDGIAFLIGRHLGMTRWKWTRRPKVAQVLSWAAGQIANRPGPILIVAKFIPSARVAVTMTAGASGLSVRRFLPLSLLAASIYTLYHVVVATTFGTMFASKPIIGLLASLGFGAAIAAIAAIARSLRQRSLRTNDHARPLGRETF</sequence>
<evidence type="ECO:0000256" key="1">
    <source>
        <dbReference type="ARBA" id="ARBA00004651"/>
    </source>
</evidence>
<keyword evidence="4 7" id="KW-0812">Transmembrane</keyword>
<evidence type="ECO:0000256" key="5">
    <source>
        <dbReference type="ARBA" id="ARBA00022989"/>
    </source>
</evidence>
<keyword evidence="5 7" id="KW-1133">Transmembrane helix</keyword>
<feature type="transmembrane region" description="Helical" evidence="7">
    <location>
        <begin position="39"/>
        <end position="66"/>
    </location>
</feature>
<gene>
    <name evidence="9" type="ORF">D4765_10350</name>
</gene>
<evidence type="ECO:0000256" key="2">
    <source>
        <dbReference type="ARBA" id="ARBA00010792"/>
    </source>
</evidence>
<evidence type="ECO:0000256" key="3">
    <source>
        <dbReference type="ARBA" id="ARBA00022475"/>
    </source>
</evidence>
<dbReference type="InterPro" id="IPR032816">
    <property type="entry name" value="VTT_dom"/>
</dbReference>
<keyword evidence="6 7" id="KW-0472">Membrane</keyword>
<evidence type="ECO:0000313" key="10">
    <source>
        <dbReference type="Proteomes" id="UP000306192"/>
    </source>
</evidence>
<dbReference type="PANTHER" id="PTHR30353">
    <property type="entry name" value="INNER MEMBRANE PROTEIN DEDA-RELATED"/>
    <property type="match status" value="1"/>
</dbReference>
<dbReference type="GO" id="GO:0005886">
    <property type="term" value="C:plasma membrane"/>
    <property type="evidence" value="ECO:0007669"/>
    <property type="project" value="UniProtKB-SubCell"/>
</dbReference>
<organism evidence="9 10">
    <name type="scientific">Subtercola vilae</name>
    <dbReference type="NCBI Taxonomy" id="2056433"/>
    <lineage>
        <taxon>Bacteria</taxon>
        <taxon>Bacillati</taxon>
        <taxon>Actinomycetota</taxon>
        <taxon>Actinomycetes</taxon>
        <taxon>Micrococcales</taxon>
        <taxon>Microbacteriaceae</taxon>
        <taxon>Subtercola</taxon>
    </lineage>
</organism>
<proteinExistence type="inferred from homology"/>
<dbReference type="RefSeq" id="WP_136642217.1">
    <property type="nucleotide sequence ID" value="NZ_QYRT01000017.1"/>
</dbReference>
<evidence type="ECO:0000256" key="7">
    <source>
        <dbReference type="RuleBase" id="RU367016"/>
    </source>
</evidence>
<dbReference type="AlphaFoldDB" id="A0A4T2C257"/>
<dbReference type="InterPro" id="IPR032818">
    <property type="entry name" value="DedA-like"/>
</dbReference>
<feature type="transmembrane region" description="Helical" evidence="7">
    <location>
        <begin position="202"/>
        <end position="222"/>
    </location>
</feature>
<evidence type="ECO:0000313" key="9">
    <source>
        <dbReference type="EMBL" id="TIH36168.1"/>
    </source>
</evidence>
<name>A0A4T2C257_9MICO</name>
<dbReference type="PANTHER" id="PTHR30353:SF0">
    <property type="entry name" value="TRANSMEMBRANE PROTEIN"/>
    <property type="match status" value="1"/>
</dbReference>
<accession>A0A4T2C257</accession>
<comment type="subcellular location">
    <subcellularLocation>
        <location evidence="1 7">Cell membrane</location>
        <topology evidence="1 7">Multi-pass membrane protein</topology>
    </subcellularLocation>
</comment>
<reference evidence="9 10" key="1">
    <citation type="journal article" date="2019" name="Microorganisms">
        <title>Systematic Affiliation and Genome Analysis of Subtercola vilae DB165(T) with Particular Emphasis on Cold Adaptation of an Isolate from a High-Altitude Cold Volcano Lake.</title>
        <authorList>
            <person name="Villalobos A.S."/>
            <person name="Wiese J."/>
            <person name="Imhoff J.F."/>
            <person name="Dorador C."/>
            <person name="Keller A."/>
            <person name="Hentschel U."/>
        </authorList>
    </citation>
    <scope>NUCLEOTIDE SEQUENCE [LARGE SCALE GENOMIC DNA]</scope>
    <source>
        <strain evidence="9 10">DB165</strain>
    </source>
</reference>
<evidence type="ECO:0000259" key="8">
    <source>
        <dbReference type="Pfam" id="PF09335"/>
    </source>
</evidence>
<comment type="caution">
    <text evidence="9">The sequence shown here is derived from an EMBL/GenBank/DDBJ whole genome shotgun (WGS) entry which is preliminary data.</text>
</comment>
<evidence type="ECO:0000256" key="6">
    <source>
        <dbReference type="ARBA" id="ARBA00023136"/>
    </source>
</evidence>
<feature type="domain" description="VTT" evidence="8">
    <location>
        <begin position="67"/>
        <end position="189"/>
    </location>
</feature>
<keyword evidence="10" id="KW-1185">Reference proteome</keyword>
<protein>
    <submittedName>
        <fullName evidence="9">DedA family protein</fullName>
    </submittedName>
</protein>